<dbReference type="AlphaFoldDB" id="A0ABD3CFY3"/>
<keyword evidence="7" id="KW-1185">Reference proteome</keyword>
<keyword evidence="3" id="KW-0732">Signal</keyword>
<dbReference type="InterPro" id="IPR042269">
    <property type="entry name" value="Ser_carbopepase_S28_SKS"/>
</dbReference>
<dbReference type="PANTHER" id="PTHR11010">
    <property type="entry name" value="PROTEASE S28 PRO-X CARBOXYPEPTIDASE-RELATED"/>
    <property type="match status" value="1"/>
</dbReference>
<accession>A0ABD3CFY3</accession>
<organism evidence="6 7">
    <name type="scientific">Castilleja foliolosa</name>
    <dbReference type="NCBI Taxonomy" id="1961234"/>
    <lineage>
        <taxon>Eukaryota</taxon>
        <taxon>Viridiplantae</taxon>
        <taxon>Streptophyta</taxon>
        <taxon>Embryophyta</taxon>
        <taxon>Tracheophyta</taxon>
        <taxon>Spermatophyta</taxon>
        <taxon>Magnoliopsida</taxon>
        <taxon>eudicotyledons</taxon>
        <taxon>Gunneridae</taxon>
        <taxon>Pentapetalae</taxon>
        <taxon>asterids</taxon>
        <taxon>lamiids</taxon>
        <taxon>Lamiales</taxon>
        <taxon>Orobanchaceae</taxon>
        <taxon>Pedicularideae</taxon>
        <taxon>Castillejinae</taxon>
        <taxon>Castilleja</taxon>
    </lineage>
</organism>
<name>A0ABD3CFY3_9LAMI</name>
<dbReference type="GO" id="GO:0006508">
    <property type="term" value="P:proteolysis"/>
    <property type="evidence" value="ECO:0007669"/>
    <property type="project" value="UniProtKB-KW"/>
</dbReference>
<evidence type="ECO:0008006" key="8">
    <source>
        <dbReference type="Google" id="ProtNLM"/>
    </source>
</evidence>
<evidence type="ECO:0000256" key="2">
    <source>
        <dbReference type="ARBA" id="ARBA00022670"/>
    </source>
</evidence>
<protein>
    <recommendedName>
        <fullName evidence="8">Lysosomal Pro-X carboxypeptidase</fullName>
    </recommendedName>
</protein>
<dbReference type="InterPro" id="IPR029058">
    <property type="entry name" value="AB_hydrolase_fold"/>
</dbReference>
<comment type="similarity">
    <text evidence="1">Belongs to the peptidase S28 family.</text>
</comment>
<dbReference type="Gene3D" id="3.40.50.1820">
    <property type="entry name" value="alpha/beta hydrolase"/>
    <property type="match status" value="1"/>
</dbReference>
<comment type="caution">
    <text evidence="6">The sequence shown here is derived from an EMBL/GenBank/DDBJ whole genome shotgun (WGS) entry which is preliminary data.</text>
</comment>
<evidence type="ECO:0000256" key="3">
    <source>
        <dbReference type="ARBA" id="ARBA00022729"/>
    </source>
</evidence>
<evidence type="ECO:0000256" key="1">
    <source>
        <dbReference type="ARBA" id="ARBA00011079"/>
    </source>
</evidence>
<keyword evidence="5" id="KW-0325">Glycoprotein</keyword>
<dbReference type="Proteomes" id="UP001632038">
    <property type="component" value="Unassembled WGS sequence"/>
</dbReference>
<evidence type="ECO:0000313" key="7">
    <source>
        <dbReference type="Proteomes" id="UP001632038"/>
    </source>
</evidence>
<dbReference type="Gene3D" id="1.20.120.980">
    <property type="entry name" value="Serine carboxypeptidase S28, SKS domain"/>
    <property type="match status" value="1"/>
</dbReference>
<dbReference type="InterPro" id="IPR008758">
    <property type="entry name" value="Peptidase_S28"/>
</dbReference>
<dbReference type="GO" id="GO:0008233">
    <property type="term" value="F:peptidase activity"/>
    <property type="evidence" value="ECO:0007669"/>
    <property type="project" value="UniProtKB-KW"/>
</dbReference>
<evidence type="ECO:0000256" key="5">
    <source>
        <dbReference type="ARBA" id="ARBA00023180"/>
    </source>
</evidence>
<dbReference type="EMBL" id="JAVIJP010000036">
    <property type="protein sequence ID" value="KAL3628204.1"/>
    <property type="molecule type" value="Genomic_DNA"/>
</dbReference>
<gene>
    <name evidence="6" type="ORF">CASFOL_027250</name>
</gene>
<dbReference type="Pfam" id="PF05577">
    <property type="entry name" value="Peptidase_S28"/>
    <property type="match status" value="1"/>
</dbReference>
<evidence type="ECO:0000256" key="4">
    <source>
        <dbReference type="ARBA" id="ARBA00022801"/>
    </source>
</evidence>
<reference evidence="7" key="1">
    <citation type="journal article" date="2024" name="IScience">
        <title>Strigolactones Initiate the Formation of Haustorium-like Structures in Castilleja.</title>
        <authorList>
            <person name="Buerger M."/>
            <person name="Peterson D."/>
            <person name="Chory J."/>
        </authorList>
    </citation>
    <scope>NUCLEOTIDE SEQUENCE [LARGE SCALE GENOMIC DNA]</scope>
</reference>
<keyword evidence="4" id="KW-0378">Hydrolase</keyword>
<sequence>MNLEHPFSDMEEMCKAIDDPSSGNNTLEKLYAVANIFYNYTGEAECFDLLDDSDPHDLGGWSWQACTEMVLLTDGSTDDSIFPAYNYTYNDTLQYCQSSFNITPRPSWAPTEFGGRDIHRDLKHFGSNIIFSNGLRDPWSGGGVLKNISKSIVAIVAEEGAHHTDLRFSTSEDPKWLEDMREKEVNIISMWLSQYHHDLHYS</sequence>
<evidence type="ECO:0000313" key="6">
    <source>
        <dbReference type="EMBL" id="KAL3628204.1"/>
    </source>
</evidence>
<keyword evidence="2" id="KW-0645">Protease</keyword>
<dbReference type="PANTHER" id="PTHR11010:SF120">
    <property type="entry name" value="LYSOSOMAL PRO-X CARBOXYPEPTIDASE"/>
    <property type="match status" value="1"/>
</dbReference>
<proteinExistence type="inferred from homology"/>